<organism evidence="2">
    <name type="scientific">Arundo donax</name>
    <name type="common">Giant reed</name>
    <name type="synonym">Donax arundinaceus</name>
    <dbReference type="NCBI Taxonomy" id="35708"/>
    <lineage>
        <taxon>Eukaryota</taxon>
        <taxon>Viridiplantae</taxon>
        <taxon>Streptophyta</taxon>
        <taxon>Embryophyta</taxon>
        <taxon>Tracheophyta</taxon>
        <taxon>Spermatophyta</taxon>
        <taxon>Magnoliopsida</taxon>
        <taxon>Liliopsida</taxon>
        <taxon>Poales</taxon>
        <taxon>Poaceae</taxon>
        <taxon>PACMAD clade</taxon>
        <taxon>Arundinoideae</taxon>
        <taxon>Arundineae</taxon>
        <taxon>Arundo</taxon>
    </lineage>
</organism>
<feature type="chain" id="PRO_5002048075" evidence="1">
    <location>
        <begin position="18"/>
        <end position="48"/>
    </location>
</feature>
<dbReference type="AlphaFoldDB" id="A0A0A9H5U4"/>
<feature type="signal peptide" evidence="1">
    <location>
        <begin position="1"/>
        <end position="17"/>
    </location>
</feature>
<protein>
    <submittedName>
        <fullName evidence="2">Uncharacterized protein</fullName>
    </submittedName>
</protein>
<evidence type="ECO:0000256" key="1">
    <source>
        <dbReference type="SAM" id="SignalP"/>
    </source>
</evidence>
<accession>A0A0A9H5U4</accession>
<evidence type="ECO:0000313" key="2">
    <source>
        <dbReference type="EMBL" id="JAE30231.1"/>
    </source>
</evidence>
<name>A0A0A9H5U4_ARUDO</name>
<reference evidence="2" key="1">
    <citation type="submission" date="2014-09" db="EMBL/GenBank/DDBJ databases">
        <authorList>
            <person name="Magalhaes I.L.F."/>
            <person name="Oliveira U."/>
            <person name="Santos F.R."/>
            <person name="Vidigal T.H.D.A."/>
            <person name="Brescovit A.D."/>
            <person name="Santos A.J."/>
        </authorList>
    </citation>
    <scope>NUCLEOTIDE SEQUENCE</scope>
    <source>
        <tissue evidence="2">Shoot tissue taken approximately 20 cm above the soil surface</tissue>
    </source>
</reference>
<dbReference type="EMBL" id="GBRH01167665">
    <property type="protein sequence ID" value="JAE30231.1"/>
    <property type="molecule type" value="Transcribed_RNA"/>
</dbReference>
<keyword evidence="1" id="KW-0732">Signal</keyword>
<reference evidence="2" key="2">
    <citation type="journal article" date="2015" name="Data Brief">
        <title>Shoot transcriptome of the giant reed, Arundo donax.</title>
        <authorList>
            <person name="Barrero R.A."/>
            <person name="Guerrero F.D."/>
            <person name="Moolhuijzen P."/>
            <person name="Goolsby J.A."/>
            <person name="Tidwell J."/>
            <person name="Bellgard S.E."/>
            <person name="Bellgard M.I."/>
        </authorList>
    </citation>
    <scope>NUCLEOTIDE SEQUENCE</scope>
    <source>
        <tissue evidence="2">Shoot tissue taken approximately 20 cm above the soil surface</tissue>
    </source>
</reference>
<sequence length="48" mass="5370">MILTCMVSIHWTWLVHTTAVAIPPSSQCLLEEQTIKRGVATMSGRRES</sequence>
<proteinExistence type="predicted"/>